<comment type="caution">
    <text evidence="2">The sequence shown here is derived from an EMBL/GenBank/DDBJ whole genome shotgun (WGS) entry which is preliminary data.</text>
</comment>
<accession>A0A0F9TWU3</accession>
<dbReference type="EMBL" id="LAZR01000963">
    <property type="protein sequence ID" value="KKN53621.1"/>
    <property type="molecule type" value="Genomic_DNA"/>
</dbReference>
<sequence>MAKNNRKTTIAIISLIISVVVIIAAIVKGYTKMEVGAEGHVAAIETIKAEGCLPARQSKTDIQLVQKDIEVMQKDIGDIKTGVDELLKR</sequence>
<keyword evidence="1" id="KW-0812">Transmembrane</keyword>
<feature type="transmembrane region" description="Helical" evidence="1">
    <location>
        <begin position="9"/>
        <end position="27"/>
    </location>
</feature>
<evidence type="ECO:0000256" key="1">
    <source>
        <dbReference type="SAM" id="Phobius"/>
    </source>
</evidence>
<name>A0A0F9TWU3_9ZZZZ</name>
<reference evidence="2" key="1">
    <citation type="journal article" date="2015" name="Nature">
        <title>Complex archaea that bridge the gap between prokaryotes and eukaryotes.</title>
        <authorList>
            <person name="Spang A."/>
            <person name="Saw J.H."/>
            <person name="Jorgensen S.L."/>
            <person name="Zaremba-Niedzwiedzka K."/>
            <person name="Martijn J."/>
            <person name="Lind A.E."/>
            <person name="van Eijk R."/>
            <person name="Schleper C."/>
            <person name="Guy L."/>
            <person name="Ettema T.J."/>
        </authorList>
    </citation>
    <scope>NUCLEOTIDE SEQUENCE</scope>
</reference>
<organism evidence="2">
    <name type="scientific">marine sediment metagenome</name>
    <dbReference type="NCBI Taxonomy" id="412755"/>
    <lineage>
        <taxon>unclassified sequences</taxon>
        <taxon>metagenomes</taxon>
        <taxon>ecological metagenomes</taxon>
    </lineage>
</organism>
<protein>
    <submittedName>
        <fullName evidence="2">Uncharacterized protein</fullName>
    </submittedName>
</protein>
<dbReference type="AlphaFoldDB" id="A0A0F9TWU3"/>
<proteinExistence type="predicted"/>
<keyword evidence="1" id="KW-1133">Transmembrane helix</keyword>
<gene>
    <name evidence="2" type="ORF">LCGC14_0600520</name>
</gene>
<evidence type="ECO:0000313" key="2">
    <source>
        <dbReference type="EMBL" id="KKN53621.1"/>
    </source>
</evidence>
<keyword evidence="1" id="KW-0472">Membrane</keyword>